<feature type="region of interest" description="Disordered" evidence="1">
    <location>
        <begin position="1"/>
        <end position="31"/>
    </location>
</feature>
<feature type="compositionally biased region" description="Low complexity" evidence="1">
    <location>
        <begin position="128"/>
        <end position="138"/>
    </location>
</feature>
<feature type="region of interest" description="Disordered" evidence="1">
    <location>
        <begin position="120"/>
        <end position="223"/>
    </location>
</feature>
<keyword evidence="3" id="KW-1185">Reference proteome</keyword>
<name>A0AA39UC79_9LECA</name>
<comment type="caution">
    <text evidence="2">The sequence shown here is derived from an EMBL/GenBank/DDBJ whole genome shotgun (WGS) entry which is preliminary data.</text>
</comment>
<sequence length="223" mass="24502">MAPPASPQTLTHQTSHSPSSSPTSSPNNVAFPRRLQLQRSISSSTISTSPPTWTPAQESRLLHCQTELHSAQKRWSASQELWIEEKKYLKAVKKLGLERDRDVRAKKVVGIWKGRTWKTKSRVGSGNVTPVTVTEPVTRAGSEDETEDEDEDEDEDDDGGEGKMSPIRRRSEGVTVDLPPPPSPTTSFRRPSIGITLRKLSVPGIRRRSTAPVGAEAFGGRGE</sequence>
<dbReference type="EMBL" id="JAFEKC020000005">
    <property type="protein sequence ID" value="KAK0514196.1"/>
    <property type="molecule type" value="Genomic_DNA"/>
</dbReference>
<dbReference type="Proteomes" id="UP001166286">
    <property type="component" value="Unassembled WGS sequence"/>
</dbReference>
<feature type="compositionally biased region" description="Low complexity" evidence="1">
    <location>
        <begin position="11"/>
        <end position="31"/>
    </location>
</feature>
<feature type="compositionally biased region" description="Acidic residues" evidence="1">
    <location>
        <begin position="143"/>
        <end position="159"/>
    </location>
</feature>
<gene>
    <name evidence="2" type="ORF">JMJ35_002813</name>
</gene>
<proteinExistence type="predicted"/>
<reference evidence="2" key="1">
    <citation type="submission" date="2023-03" db="EMBL/GenBank/DDBJ databases">
        <title>Complete genome of Cladonia borealis.</title>
        <authorList>
            <person name="Park H."/>
        </authorList>
    </citation>
    <scope>NUCLEOTIDE SEQUENCE</scope>
    <source>
        <strain evidence="2">ANT050790</strain>
    </source>
</reference>
<dbReference type="AlphaFoldDB" id="A0AA39UC79"/>
<evidence type="ECO:0000313" key="3">
    <source>
        <dbReference type="Proteomes" id="UP001166286"/>
    </source>
</evidence>
<organism evidence="2 3">
    <name type="scientific">Cladonia borealis</name>
    <dbReference type="NCBI Taxonomy" id="184061"/>
    <lineage>
        <taxon>Eukaryota</taxon>
        <taxon>Fungi</taxon>
        <taxon>Dikarya</taxon>
        <taxon>Ascomycota</taxon>
        <taxon>Pezizomycotina</taxon>
        <taxon>Lecanoromycetes</taxon>
        <taxon>OSLEUM clade</taxon>
        <taxon>Lecanoromycetidae</taxon>
        <taxon>Lecanorales</taxon>
        <taxon>Lecanorineae</taxon>
        <taxon>Cladoniaceae</taxon>
        <taxon>Cladonia</taxon>
    </lineage>
</organism>
<accession>A0AA39UC79</accession>
<protein>
    <submittedName>
        <fullName evidence="2">Uncharacterized protein</fullName>
    </submittedName>
</protein>
<evidence type="ECO:0000256" key="1">
    <source>
        <dbReference type="SAM" id="MobiDB-lite"/>
    </source>
</evidence>
<evidence type="ECO:0000313" key="2">
    <source>
        <dbReference type="EMBL" id="KAK0514196.1"/>
    </source>
</evidence>